<dbReference type="AlphaFoldDB" id="A0AAE0Z156"/>
<gene>
    <name evidence="1" type="ORF">RRG08_034680</name>
</gene>
<name>A0AAE0Z156_9GAST</name>
<dbReference type="EMBL" id="JAWDGP010004939">
    <property type="protein sequence ID" value="KAK3760837.1"/>
    <property type="molecule type" value="Genomic_DNA"/>
</dbReference>
<proteinExistence type="predicted"/>
<evidence type="ECO:0000313" key="2">
    <source>
        <dbReference type="Proteomes" id="UP001283361"/>
    </source>
</evidence>
<sequence>MNKTSQIWSQHVNIGGDNSCFINSDHLPKLSRRESCEPVLHRGPDIEISLHPDLDTVILRTVPESARMRPSTASRGDGLQVCIFWGTSANITGAYVGSTGSFYLILSSSACSEKTDSGCANEGEVETDVLSSEIYDAVQISNAQEVATRSNAAYIFKHASDSEANNENQALFSQHLYGKVHNHCTSHSAFSVTDCLRFRPSVHDLWGSEFASENRQLLNAVWHELTLYSCKSMEVIIRNRSNLIAHNLIDILGLYIVKCISISTESVGSKSLGDTVLNLPLNLTLCNVTAYNEGMIETRKTVCKDIDVFCVECPQRASCFGQDTDCLFTKRLKNDNSLGIFQMPVHRGRKSSASIVSPWWESHWQTPNSLHINNSYLQNQASLRVHIRKKEISFEHQKLFVRCKSYCDFDLYKSGQKRNFATPCDDFMKDQTEREQSLEVDQCTLKSELKIKQNLSEQSINSANYSSEKCPKRTQEESENKCECSMVALGSAMPNNSFLEEKSQIPHSSLSSEHQTHLHSPIIPSVTTCPSFKSKQGTSSDCFSSLGSTKQSCLWSRSAHREPPTQTSQGKLEEVLPDHPWREELISAHSVLPTPNKRETRSKYDPTSKNVHNLEPDVILPAEGHNSLQRNSHLYPVKLFSLFRTCLFSASIPKISWCSKSFTCGRTQSSVRYKQKSFCLPLLLLCISFMFGLTTVEAQIITARGVVEVVQLVKASRLGGKHLCPVGHHLYKSSSFFKPPELPVVSIHVERHIPFDSFPWTIEICWADRV</sequence>
<dbReference type="Proteomes" id="UP001283361">
    <property type="component" value="Unassembled WGS sequence"/>
</dbReference>
<evidence type="ECO:0000313" key="1">
    <source>
        <dbReference type="EMBL" id="KAK3760837.1"/>
    </source>
</evidence>
<organism evidence="1 2">
    <name type="scientific">Elysia crispata</name>
    <name type="common">lettuce slug</name>
    <dbReference type="NCBI Taxonomy" id="231223"/>
    <lineage>
        <taxon>Eukaryota</taxon>
        <taxon>Metazoa</taxon>
        <taxon>Spiralia</taxon>
        <taxon>Lophotrochozoa</taxon>
        <taxon>Mollusca</taxon>
        <taxon>Gastropoda</taxon>
        <taxon>Heterobranchia</taxon>
        <taxon>Euthyneura</taxon>
        <taxon>Panpulmonata</taxon>
        <taxon>Sacoglossa</taxon>
        <taxon>Placobranchoidea</taxon>
        <taxon>Plakobranchidae</taxon>
        <taxon>Elysia</taxon>
    </lineage>
</organism>
<keyword evidence="2" id="KW-1185">Reference proteome</keyword>
<protein>
    <submittedName>
        <fullName evidence="1">Uncharacterized protein</fullName>
    </submittedName>
</protein>
<comment type="caution">
    <text evidence="1">The sequence shown here is derived from an EMBL/GenBank/DDBJ whole genome shotgun (WGS) entry which is preliminary data.</text>
</comment>
<accession>A0AAE0Z156</accession>
<reference evidence="1" key="1">
    <citation type="journal article" date="2023" name="G3 (Bethesda)">
        <title>A reference genome for the long-term kleptoplast-retaining sea slug Elysia crispata morphotype clarki.</title>
        <authorList>
            <person name="Eastman K.E."/>
            <person name="Pendleton A.L."/>
            <person name="Shaikh M.A."/>
            <person name="Suttiyut T."/>
            <person name="Ogas R."/>
            <person name="Tomko P."/>
            <person name="Gavelis G."/>
            <person name="Widhalm J.R."/>
            <person name="Wisecaver J.H."/>
        </authorList>
    </citation>
    <scope>NUCLEOTIDE SEQUENCE</scope>
    <source>
        <strain evidence="1">ECLA1</strain>
    </source>
</reference>